<keyword evidence="1" id="KW-0805">Transcription regulation</keyword>
<dbReference type="AlphaFoldDB" id="A0A3E0VK80"/>
<dbReference type="InterPro" id="IPR050109">
    <property type="entry name" value="HTH-type_TetR-like_transc_reg"/>
</dbReference>
<gene>
    <name evidence="6" type="ORF">B7R54_15030</name>
</gene>
<sequence length="232" mass="24625">MDDDSSLAPALSMPGLRERKKNAMRARVREAAITVALREGCHGATVEAITGEADVSARTFFNYFESKEFALVGVETGHIQAAAEHAVTAASAGLGASTARQVVDFLVDVLTRAVGASPSAKDRLEVIRQNPHLFEWQIGELSRAGDDLRPVVSVIASTQTREHISEEIADQILLTCLGAVAATGRAWLLNPRSTSPSELSANATQRVQGSSTFLAQRVQGADGSIRASVSSR</sequence>
<feature type="domain" description="HTH tetR-type" evidence="5">
    <location>
        <begin position="22"/>
        <end position="82"/>
    </location>
</feature>
<dbReference type="PROSITE" id="PS50977">
    <property type="entry name" value="HTH_TETR_2"/>
    <property type="match status" value="1"/>
</dbReference>
<dbReference type="EMBL" id="NBWZ01000001">
    <property type="protein sequence ID" value="RFA10372.1"/>
    <property type="molecule type" value="Genomic_DNA"/>
</dbReference>
<evidence type="ECO:0000313" key="7">
    <source>
        <dbReference type="Proteomes" id="UP000256486"/>
    </source>
</evidence>
<evidence type="ECO:0000256" key="2">
    <source>
        <dbReference type="ARBA" id="ARBA00023125"/>
    </source>
</evidence>
<name>A0A3E0VK80_9MICO</name>
<organism evidence="6 7">
    <name type="scientific">Subtercola boreus</name>
    <dbReference type="NCBI Taxonomy" id="120213"/>
    <lineage>
        <taxon>Bacteria</taxon>
        <taxon>Bacillati</taxon>
        <taxon>Actinomycetota</taxon>
        <taxon>Actinomycetes</taxon>
        <taxon>Micrococcales</taxon>
        <taxon>Microbacteriaceae</taxon>
        <taxon>Subtercola</taxon>
    </lineage>
</organism>
<dbReference type="SUPFAM" id="SSF46689">
    <property type="entry name" value="Homeodomain-like"/>
    <property type="match status" value="1"/>
</dbReference>
<keyword evidence="2 4" id="KW-0238">DNA-binding</keyword>
<dbReference type="GO" id="GO:0000976">
    <property type="term" value="F:transcription cis-regulatory region binding"/>
    <property type="evidence" value="ECO:0007669"/>
    <property type="project" value="TreeGrafter"/>
</dbReference>
<evidence type="ECO:0000259" key="5">
    <source>
        <dbReference type="PROSITE" id="PS50977"/>
    </source>
</evidence>
<evidence type="ECO:0000313" key="6">
    <source>
        <dbReference type="EMBL" id="RFA10372.1"/>
    </source>
</evidence>
<dbReference type="GO" id="GO:0003700">
    <property type="term" value="F:DNA-binding transcription factor activity"/>
    <property type="evidence" value="ECO:0007669"/>
    <property type="project" value="TreeGrafter"/>
</dbReference>
<reference evidence="6 7" key="1">
    <citation type="submission" date="2017-04" db="EMBL/GenBank/DDBJ databases">
        <title>Comparative genome analysis of Subtercola boreus.</title>
        <authorList>
            <person name="Cho Y.-J."/>
            <person name="Cho A."/>
            <person name="Kim O.-S."/>
            <person name="Lee J.-I."/>
        </authorList>
    </citation>
    <scope>NUCLEOTIDE SEQUENCE [LARGE SCALE GENOMIC DNA]</scope>
    <source>
        <strain evidence="6 7">K300</strain>
    </source>
</reference>
<comment type="caution">
    <text evidence="6">The sequence shown here is derived from an EMBL/GenBank/DDBJ whole genome shotgun (WGS) entry which is preliminary data.</text>
</comment>
<feature type="DNA-binding region" description="H-T-H motif" evidence="4">
    <location>
        <begin position="45"/>
        <end position="64"/>
    </location>
</feature>
<accession>A0A3E0VK80</accession>
<dbReference type="Gene3D" id="1.10.357.10">
    <property type="entry name" value="Tetracycline Repressor, domain 2"/>
    <property type="match status" value="1"/>
</dbReference>
<keyword evidence="3" id="KW-0804">Transcription</keyword>
<dbReference type="Pfam" id="PF00440">
    <property type="entry name" value="TetR_N"/>
    <property type="match status" value="1"/>
</dbReference>
<dbReference type="RefSeq" id="WP_211327396.1">
    <property type="nucleotide sequence ID" value="NZ_NBWZ01000001.1"/>
</dbReference>
<protein>
    <recommendedName>
        <fullName evidence="5">HTH tetR-type domain-containing protein</fullName>
    </recommendedName>
</protein>
<proteinExistence type="predicted"/>
<dbReference type="InterPro" id="IPR001647">
    <property type="entry name" value="HTH_TetR"/>
</dbReference>
<evidence type="ECO:0000256" key="4">
    <source>
        <dbReference type="PROSITE-ProRule" id="PRU00335"/>
    </source>
</evidence>
<evidence type="ECO:0000256" key="3">
    <source>
        <dbReference type="ARBA" id="ARBA00023163"/>
    </source>
</evidence>
<dbReference type="PANTHER" id="PTHR30055:SF238">
    <property type="entry name" value="MYCOFACTOCIN BIOSYNTHESIS TRANSCRIPTIONAL REGULATOR MFTR-RELATED"/>
    <property type="match status" value="1"/>
</dbReference>
<evidence type="ECO:0000256" key="1">
    <source>
        <dbReference type="ARBA" id="ARBA00023015"/>
    </source>
</evidence>
<dbReference type="PANTHER" id="PTHR30055">
    <property type="entry name" value="HTH-TYPE TRANSCRIPTIONAL REGULATOR RUTR"/>
    <property type="match status" value="1"/>
</dbReference>
<dbReference type="Proteomes" id="UP000256486">
    <property type="component" value="Unassembled WGS sequence"/>
</dbReference>
<keyword evidence="7" id="KW-1185">Reference proteome</keyword>
<dbReference type="InterPro" id="IPR009057">
    <property type="entry name" value="Homeodomain-like_sf"/>
</dbReference>